<organism evidence="4 5">
    <name type="scientific">Bradyrhizobium sediminis</name>
    <dbReference type="NCBI Taxonomy" id="2840469"/>
    <lineage>
        <taxon>Bacteria</taxon>
        <taxon>Pseudomonadati</taxon>
        <taxon>Pseudomonadota</taxon>
        <taxon>Alphaproteobacteria</taxon>
        <taxon>Hyphomicrobiales</taxon>
        <taxon>Nitrobacteraceae</taxon>
        <taxon>Bradyrhizobium</taxon>
    </lineage>
</organism>
<dbReference type="SUPFAM" id="SSF51735">
    <property type="entry name" value="NAD(P)-binding Rossmann-fold domains"/>
    <property type="match status" value="1"/>
</dbReference>
<evidence type="ECO:0000313" key="5">
    <source>
        <dbReference type="Proteomes" id="UP000676951"/>
    </source>
</evidence>
<comment type="similarity">
    <text evidence="2">Belongs to the NAD(P)-dependent epimerase/dehydratase family.</text>
</comment>
<dbReference type="AlphaFoldDB" id="A0A975RZE2"/>
<evidence type="ECO:0000256" key="1">
    <source>
        <dbReference type="ARBA" id="ARBA00005125"/>
    </source>
</evidence>
<protein>
    <submittedName>
        <fullName evidence="4">NAD(P)-dependent oxidoreductase</fullName>
    </submittedName>
</protein>
<evidence type="ECO:0000256" key="2">
    <source>
        <dbReference type="ARBA" id="ARBA00007637"/>
    </source>
</evidence>
<dbReference type="PANTHER" id="PTHR43000">
    <property type="entry name" value="DTDP-D-GLUCOSE 4,6-DEHYDRATASE-RELATED"/>
    <property type="match status" value="1"/>
</dbReference>
<dbReference type="CDD" id="cd08946">
    <property type="entry name" value="SDR_e"/>
    <property type="match status" value="1"/>
</dbReference>
<dbReference type="EMBL" id="CP076136">
    <property type="protein sequence ID" value="QWG25036.1"/>
    <property type="molecule type" value="Genomic_DNA"/>
</dbReference>
<proteinExistence type="inferred from homology"/>
<dbReference type="InterPro" id="IPR036291">
    <property type="entry name" value="NAD(P)-bd_dom_sf"/>
</dbReference>
<dbReference type="Proteomes" id="UP000676951">
    <property type="component" value="Chromosome"/>
</dbReference>
<keyword evidence="5" id="KW-1185">Reference proteome</keyword>
<dbReference type="Gene3D" id="3.90.25.10">
    <property type="entry name" value="UDP-galactose 4-epimerase, domain 1"/>
    <property type="match status" value="1"/>
</dbReference>
<accession>A0A975RZE2</accession>
<gene>
    <name evidence="4" type="ORF">KMZ93_09240</name>
</gene>
<dbReference type="Pfam" id="PF01370">
    <property type="entry name" value="Epimerase"/>
    <property type="match status" value="1"/>
</dbReference>
<reference evidence="4 5" key="1">
    <citation type="submission" date="2021-06" db="EMBL/GenBank/DDBJ databases">
        <title>Bradyrhizobium sp. S2-11-4 Genome sequencing.</title>
        <authorList>
            <person name="Jin L."/>
        </authorList>
    </citation>
    <scope>NUCLEOTIDE SEQUENCE [LARGE SCALE GENOMIC DNA]</scope>
    <source>
        <strain evidence="4 5">S2-11-4</strain>
    </source>
</reference>
<dbReference type="Gene3D" id="3.40.50.720">
    <property type="entry name" value="NAD(P)-binding Rossmann-like Domain"/>
    <property type="match status" value="1"/>
</dbReference>
<comment type="pathway">
    <text evidence="1">Bacterial outer membrane biogenesis; LPS O-antigen biosynthesis.</text>
</comment>
<sequence>MSVWITGASGFVGRYLTRELADAGYEVHGIGHGGLEEFERQRIGLQTWLNGEIDAANLNALAARHGLPSKIFHLAGGSSVGLSIAQPLEDFSRTVVSTARLLEWLRGSAPESHVIVASSAAVYGANHSGPISEDAALNPVSPYGQHKRMMEQLCGSYAMTFGVRSTVLRLFSVYGPRLRKQLLWEICSRLQRAEQALVLGGTGSEMRDWTDVRDVARLLKKLAEQPQLETFRIINGGSGRGTSVVDVADMLVANWGGKVEVQYSGITRAGDPFSLMADDAGLRQLSFDWRVSIDQGIADYVKWFKDGCR</sequence>
<name>A0A975RZE2_9BRAD</name>
<evidence type="ECO:0000313" key="4">
    <source>
        <dbReference type="EMBL" id="QWG25036.1"/>
    </source>
</evidence>
<dbReference type="RefSeq" id="WP_215605778.1">
    <property type="nucleotide sequence ID" value="NZ_CP076136.1"/>
</dbReference>
<evidence type="ECO:0000259" key="3">
    <source>
        <dbReference type="Pfam" id="PF01370"/>
    </source>
</evidence>
<dbReference type="InterPro" id="IPR001509">
    <property type="entry name" value="Epimerase_deHydtase"/>
</dbReference>
<feature type="domain" description="NAD-dependent epimerase/dehydratase" evidence="3">
    <location>
        <begin position="4"/>
        <end position="235"/>
    </location>
</feature>